<name>A0A7R8ZGX1_9CRUS</name>
<keyword evidence="1" id="KW-0728">SH3 domain</keyword>
<sequence>MQVLSMMHSSHDRVPYDPYVPQDAYSHRGTPPRADAFMQYRTTPPRARYTNYNSDGSVHSDSSVSRLTRQDSGESNDSQQSSTLSLEEERESLRRETEKQASQKLQEARLKPVTFAVRTNVPYDGSVDDDSPVHGCAISFGVNAFIHVKDKYDDNWWIGRLVEEGAGVMFVPSPVKFQSLRIQQAQARNMKMYTSKGSSSEMGSLDYDGDDDADSLGSKGPKVPGVSAIKKKAFFKKQEQLPPYDVVPTVRPVVLVGPSLKGYEVTDMMQKALFDYLKHTFDGRIIISRVSVDISLAKRSLFSNPSSRAIIQRPNARTASFAEVQGEIERIFDLCRTLQLVVLDCDTINHPSQLSKTSLAPIVVYLKISSPKVLQRLIKSRGKSQSRNLSVQMVAAEKLAQCPPDMFDIILEENQLEEACERLAEFLNGYWRAVHPDEQHRPDFHHGPRASIGPAIHNRPARLDHPSGILRQATTSSSPGGTERSFGFRGAARAYSDQEDYNAESGTEASIPSVPERRQLPRPPVSTTPPVLPGGGTPTGRRLPPVPKTKVASVVALGMVHSGPSSLPSTSGMLPQPHRDSGLQSSGAVSSSVPMDDEPRRRRVNVL</sequence>
<evidence type="ECO:0000256" key="3">
    <source>
        <dbReference type="SAM" id="MobiDB-lite"/>
    </source>
</evidence>
<evidence type="ECO:0000256" key="1">
    <source>
        <dbReference type="ARBA" id="ARBA00022443"/>
    </source>
</evidence>
<dbReference type="FunFam" id="3.40.50.300:FF:000432">
    <property type="entry name" value="Voltage-dependent L-type calcium channel subunit beta-1 isoform 1"/>
    <property type="match status" value="1"/>
</dbReference>
<evidence type="ECO:0000313" key="4">
    <source>
        <dbReference type="EMBL" id="CAD7223235.1"/>
    </source>
</evidence>
<proteinExistence type="predicted"/>
<feature type="region of interest" description="Disordered" evidence="3">
    <location>
        <begin position="193"/>
        <end position="221"/>
    </location>
</feature>
<feature type="region of interest" description="Disordered" evidence="3">
    <location>
        <begin position="441"/>
        <end position="464"/>
    </location>
</feature>
<dbReference type="Pfam" id="PF00625">
    <property type="entry name" value="Guanylate_kin"/>
    <property type="match status" value="1"/>
</dbReference>
<dbReference type="InterPro" id="IPR027417">
    <property type="entry name" value="P-loop_NTPase"/>
</dbReference>
<accession>A0A7R8ZGX1</accession>
<organism evidence="4">
    <name type="scientific">Cyprideis torosa</name>
    <dbReference type="NCBI Taxonomy" id="163714"/>
    <lineage>
        <taxon>Eukaryota</taxon>
        <taxon>Metazoa</taxon>
        <taxon>Ecdysozoa</taxon>
        <taxon>Arthropoda</taxon>
        <taxon>Crustacea</taxon>
        <taxon>Oligostraca</taxon>
        <taxon>Ostracoda</taxon>
        <taxon>Podocopa</taxon>
        <taxon>Podocopida</taxon>
        <taxon>Cytherocopina</taxon>
        <taxon>Cytheroidea</taxon>
        <taxon>Cytherideidae</taxon>
        <taxon>Cyprideis</taxon>
    </lineage>
</organism>
<gene>
    <name evidence="4" type="ORF">CTOB1V02_LOCUS1225</name>
</gene>
<dbReference type="SUPFAM" id="SSF50044">
    <property type="entry name" value="SH3-domain"/>
    <property type="match status" value="1"/>
</dbReference>
<reference evidence="4" key="1">
    <citation type="submission" date="2020-11" db="EMBL/GenBank/DDBJ databases">
        <authorList>
            <person name="Tran Van P."/>
        </authorList>
    </citation>
    <scope>NUCLEOTIDE SEQUENCE</scope>
</reference>
<dbReference type="Gene3D" id="3.40.50.300">
    <property type="entry name" value="P-loop containing nucleotide triphosphate hydrolases"/>
    <property type="match status" value="1"/>
</dbReference>
<dbReference type="PRINTS" id="PR01626">
    <property type="entry name" value="LCACHANNELB"/>
</dbReference>
<feature type="region of interest" description="Disordered" evidence="3">
    <location>
        <begin position="1"/>
        <end position="105"/>
    </location>
</feature>
<dbReference type="Pfam" id="PF12052">
    <property type="entry name" value="VGCC_beta4Aa_N"/>
    <property type="match status" value="1"/>
</dbReference>
<dbReference type="Gene3D" id="2.30.30.40">
    <property type="entry name" value="SH3 Domains"/>
    <property type="match status" value="1"/>
</dbReference>
<dbReference type="EMBL" id="OB660171">
    <property type="protein sequence ID" value="CAD7223235.1"/>
    <property type="molecule type" value="Genomic_DNA"/>
</dbReference>
<dbReference type="CDD" id="cd11863">
    <property type="entry name" value="SH3_CACNB"/>
    <property type="match status" value="1"/>
</dbReference>
<feature type="compositionally biased region" description="Low complexity" evidence="3">
    <location>
        <begin position="582"/>
        <end position="593"/>
    </location>
</feature>
<protein>
    <submittedName>
        <fullName evidence="4">Uncharacterized protein</fullName>
    </submittedName>
</protein>
<dbReference type="PANTHER" id="PTHR11824">
    <property type="entry name" value="VOLTAGE-DEPENDENT CALCIUM CHANNEL BETA SUBUNIT"/>
    <property type="match status" value="1"/>
</dbReference>
<dbReference type="InterPro" id="IPR008145">
    <property type="entry name" value="GK/Ca_channel_bsu"/>
</dbReference>
<feature type="compositionally biased region" description="Low complexity" evidence="3">
    <location>
        <begin position="54"/>
        <end position="65"/>
    </location>
</feature>
<dbReference type="SUPFAM" id="SSF52540">
    <property type="entry name" value="P-loop containing nucleoside triphosphate hydrolases"/>
    <property type="match status" value="1"/>
</dbReference>
<feature type="region of interest" description="Disordered" evidence="3">
    <location>
        <begin position="496"/>
        <end position="547"/>
    </location>
</feature>
<feature type="compositionally biased region" description="Polar residues" evidence="3">
    <location>
        <begin position="563"/>
        <end position="573"/>
    </location>
</feature>
<dbReference type="InterPro" id="IPR000584">
    <property type="entry name" value="VDCC_L_bsu"/>
</dbReference>
<feature type="compositionally biased region" description="Pro residues" evidence="3">
    <location>
        <begin position="521"/>
        <end position="532"/>
    </location>
</feature>
<keyword evidence="2" id="KW-0597">Phosphoprotein</keyword>
<feature type="compositionally biased region" description="Basic and acidic residues" evidence="3">
    <location>
        <begin position="91"/>
        <end position="105"/>
    </location>
</feature>
<feature type="region of interest" description="Disordered" evidence="3">
    <location>
        <begin position="562"/>
        <end position="607"/>
    </location>
</feature>
<dbReference type="InterPro" id="IPR046937">
    <property type="entry name" value="CAB1-4_N_A-dom"/>
</dbReference>
<evidence type="ECO:0000256" key="2">
    <source>
        <dbReference type="ARBA" id="ARBA00022553"/>
    </source>
</evidence>
<dbReference type="OrthoDB" id="5962384at2759"/>
<dbReference type="InterPro" id="IPR036028">
    <property type="entry name" value="SH3-like_dom_sf"/>
</dbReference>
<dbReference type="GO" id="GO:0005891">
    <property type="term" value="C:voltage-gated calcium channel complex"/>
    <property type="evidence" value="ECO:0007669"/>
    <property type="project" value="InterPro"/>
</dbReference>
<dbReference type="AlphaFoldDB" id="A0A7R8ZGX1"/>
<dbReference type="GO" id="GO:0005245">
    <property type="term" value="F:voltage-gated calcium channel activity"/>
    <property type="evidence" value="ECO:0007669"/>
    <property type="project" value="InterPro"/>
</dbReference>
<dbReference type="SMART" id="SM00072">
    <property type="entry name" value="GuKc"/>
    <property type="match status" value="1"/>
</dbReference>